<evidence type="ECO:0000313" key="3">
    <source>
        <dbReference type="Proteomes" id="UP000001357"/>
    </source>
</evidence>
<name>A9VAY3_MONBE</name>
<feature type="compositionally biased region" description="Low complexity" evidence="1">
    <location>
        <begin position="14"/>
        <end position="31"/>
    </location>
</feature>
<sequence>MAESKNWRARDGDAAQAGATGAAASQRGTRGPQKAAASQRGAKGPQKAAASQRGAKGPQKAAASQRGTRGPQKAAASQRGAKGPQKAAASQRGAKGPQKAAASTHGAKGLKIPSDLPRAALLMLLDVKAAKAATELFKENDLKHYEARALVHLPLPLPTEREALLKQCCDLIPDDVFAQCKTEVPDAGKGTNPIMMQVLLDKADALNEAHQKFSDEFGLGLALLSTVEGPDPKNGYPNCDVVGSVGFGKINEGELAPKAAQREACEEGCLFLKDRDELFDVCFEAAPSKTVQVYAWTPKAPLQVSCIDKKLELSSVPLAAASPHTHKTSSAHDSEDKDAPSAAKDVSEITERLQKML</sequence>
<dbReference type="Proteomes" id="UP000001357">
    <property type="component" value="Unassembled WGS sequence"/>
</dbReference>
<feature type="compositionally biased region" description="Basic and acidic residues" evidence="1">
    <location>
        <begin position="330"/>
        <end position="357"/>
    </location>
</feature>
<dbReference type="GeneID" id="5895186"/>
<evidence type="ECO:0000313" key="2">
    <source>
        <dbReference type="EMBL" id="EDQ85297.1"/>
    </source>
</evidence>
<protein>
    <submittedName>
        <fullName evidence="2">Uncharacterized protein</fullName>
    </submittedName>
</protein>
<dbReference type="EMBL" id="CH991575">
    <property type="protein sequence ID" value="EDQ85297.1"/>
    <property type="molecule type" value="Genomic_DNA"/>
</dbReference>
<feature type="region of interest" description="Disordered" evidence="1">
    <location>
        <begin position="1"/>
        <end position="112"/>
    </location>
</feature>
<keyword evidence="3" id="KW-1185">Reference proteome</keyword>
<feature type="region of interest" description="Disordered" evidence="1">
    <location>
        <begin position="321"/>
        <end position="357"/>
    </location>
</feature>
<feature type="compositionally biased region" description="Basic and acidic residues" evidence="1">
    <location>
        <begin position="1"/>
        <end position="13"/>
    </location>
</feature>
<proteinExistence type="predicted"/>
<gene>
    <name evidence="2" type="ORF">MONBRDRAFT_12008</name>
</gene>
<organism evidence="2 3">
    <name type="scientific">Monosiga brevicollis</name>
    <name type="common">Choanoflagellate</name>
    <dbReference type="NCBI Taxonomy" id="81824"/>
    <lineage>
        <taxon>Eukaryota</taxon>
        <taxon>Choanoflagellata</taxon>
        <taxon>Craspedida</taxon>
        <taxon>Salpingoecidae</taxon>
        <taxon>Monosiga</taxon>
    </lineage>
</organism>
<evidence type="ECO:0000256" key="1">
    <source>
        <dbReference type="SAM" id="MobiDB-lite"/>
    </source>
</evidence>
<dbReference type="KEGG" id="mbr:MONBRDRAFT_12008"/>
<reference evidence="2 3" key="1">
    <citation type="journal article" date="2008" name="Nature">
        <title>The genome of the choanoflagellate Monosiga brevicollis and the origin of metazoans.</title>
        <authorList>
            <consortium name="JGI Sequencing"/>
            <person name="King N."/>
            <person name="Westbrook M.J."/>
            <person name="Young S.L."/>
            <person name="Kuo A."/>
            <person name="Abedin M."/>
            <person name="Chapman J."/>
            <person name="Fairclough S."/>
            <person name="Hellsten U."/>
            <person name="Isogai Y."/>
            <person name="Letunic I."/>
            <person name="Marr M."/>
            <person name="Pincus D."/>
            <person name="Putnam N."/>
            <person name="Rokas A."/>
            <person name="Wright K.J."/>
            <person name="Zuzow R."/>
            <person name="Dirks W."/>
            <person name="Good M."/>
            <person name="Goodstein D."/>
            <person name="Lemons D."/>
            <person name="Li W."/>
            <person name="Lyons J.B."/>
            <person name="Morris A."/>
            <person name="Nichols S."/>
            <person name="Richter D.J."/>
            <person name="Salamov A."/>
            <person name="Bork P."/>
            <person name="Lim W.A."/>
            <person name="Manning G."/>
            <person name="Miller W.T."/>
            <person name="McGinnis W."/>
            <person name="Shapiro H."/>
            <person name="Tjian R."/>
            <person name="Grigoriev I.V."/>
            <person name="Rokhsar D."/>
        </authorList>
    </citation>
    <scope>NUCLEOTIDE SEQUENCE [LARGE SCALE GENOMIC DNA]</scope>
    <source>
        <strain evidence="3">MX1 / ATCC 50154</strain>
    </source>
</reference>
<dbReference type="InParanoid" id="A9VAY3"/>
<dbReference type="AlphaFoldDB" id="A9VAY3"/>
<dbReference type="RefSeq" id="XP_001749918.1">
    <property type="nucleotide sequence ID" value="XM_001749866.1"/>
</dbReference>
<accession>A9VAY3</accession>